<feature type="compositionally biased region" description="Basic and acidic residues" evidence="2">
    <location>
        <begin position="58"/>
        <end position="72"/>
    </location>
</feature>
<organism evidence="5 6">
    <name type="scientific">Actinotalea lenta</name>
    <dbReference type="NCBI Taxonomy" id="3064654"/>
    <lineage>
        <taxon>Bacteria</taxon>
        <taxon>Bacillati</taxon>
        <taxon>Actinomycetota</taxon>
        <taxon>Actinomycetes</taxon>
        <taxon>Micrococcales</taxon>
        <taxon>Cellulomonadaceae</taxon>
        <taxon>Actinotalea</taxon>
    </lineage>
</organism>
<feature type="domain" description="DUF4349" evidence="4">
    <location>
        <begin position="71"/>
        <end position="251"/>
    </location>
</feature>
<evidence type="ECO:0000256" key="3">
    <source>
        <dbReference type="SAM" id="Phobius"/>
    </source>
</evidence>
<evidence type="ECO:0000313" key="6">
    <source>
        <dbReference type="Proteomes" id="UP001232536"/>
    </source>
</evidence>
<accession>A0ABT9DDM5</accession>
<dbReference type="Pfam" id="PF14257">
    <property type="entry name" value="DUF4349"/>
    <property type="match status" value="1"/>
</dbReference>
<protein>
    <submittedName>
        <fullName evidence="5">DUF4349 domain-containing protein</fullName>
    </submittedName>
</protein>
<gene>
    <name evidence="5" type="ORF">Q6348_07785</name>
</gene>
<feature type="region of interest" description="Disordered" evidence="2">
    <location>
        <begin position="265"/>
        <end position="302"/>
    </location>
</feature>
<dbReference type="InterPro" id="IPR025645">
    <property type="entry name" value="DUF4349"/>
</dbReference>
<feature type="transmembrane region" description="Helical" evidence="3">
    <location>
        <begin position="236"/>
        <end position="254"/>
    </location>
</feature>
<dbReference type="Proteomes" id="UP001232536">
    <property type="component" value="Unassembled WGS sequence"/>
</dbReference>
<feature type="coiled-coil region" evidence="1">
    <location>
        <begin position="160"/>
        <end position="187"/>
    </location>
</feature>
<keyword evidence="1" id="KW-0175">Coiled coil</keyword>
<feature type="region of interest" description="Disordered" evidence="2">
    <location>
        <begin position="1"/>
        <end position="92"/>
    </location>
</feature>
<keyword evidence="3" id="KW-1133">Transmembrane helix</keyword>
<evidence type="ECO:0000313" key="5">
    <source>
        <dbReference type="EMBL" id="MDO8107097.1"/>
    </source>
</evidence>
<keyword evidence="6" id="KW-1185">Reference proteome</keyword>
<keyword evidence="3" id="KW-0812">Transmembrane</keyword>
<dbReference type="EMBL" id="JAUQYP010000001">
    <property type="protein sequence ID" value="MDO8107097.1"/>
    <property type="molecule type" value="Genomic_DNA"/>
</dbReference>
<evidence type="ECO:0000256" key="2">
    <source>
        <dbReference type="SAM" id="MobiDB-lite"/>
    </source>
</evidence>
<evidence type="ECO:0000259" key="4">
    <source>
        <dbReference type="Pfam" id="PF14257"/>
    </source>
</evidence>
<sequence length="302" mass="32819">MGRLGERRRGERLACGRRRGARETRRYRGHERRTARPGSRRRSADDRDGLRHRRRRRPDREGVPRGHGRGEARGYVSARDQQSAGEGRKPYAQITVRVPATRLSEVLDDLSTLGTVEESRLESVEVTAQARDLDARIAATKISIARLQGLLERSATLSDIVEAEQVLTDRQTQLEQLQSQRSALADQVAMSTLTVNLYTDAAVPDEPPSGFLSGLAAGWKALVAFGTGALSVTGVLLPWLAVLGVLILALWPAVRRARRRRAARAAQRAVAAPTGPHPDLGARPAPGAPGPDDGSSGPLPER</sequence>
<reference evidence="5 6" key="1">
    <citation type="submission" date="2023-07" db="EMBL/GenBank/DDBJ databases">
        <title>Description of novel actinomycetes strains, isolated from tidal flat sediment.</title>
        <authorList>
            <person name="Lu C."/>
        </authorList>
    </citation>
    <scope>NUCLEOTIDE SEQUENCE [LARGE SCALE GENOMIC DNA]</scope>
    <source>
        <strain evidence="5 6">SYSU T00b441</strain>
    </source>
</reference>
<feature type="compositionally biased region" description="Basic and acidic residues" evidence="2">
    <location>
        <begin position="1"/>
        <end position="14"/>
    </location>
</feature>
<proteinExistence type="predicted"/>
<feature type="compositionally biased region" description="Basic residues" evidence="2">
    <location>
        <begin position="27"/>
        <end position="41"/>
    </location>
</feature>
<evidence type="ECO:0000256" key="1">
    <source>
        <dbReference type="SAM" id="Coils"/>
    </source>
</evidence>
<name>A0ABT9DDM5_9CELL</name>
<comment type="caution">
    <text evidence="5">The sequence shown here is derived from an EMBL/GenBank/DDBJ whole genome shotgun (WGS) entry which is preliminary data.</text>
</comment>
<keyword evidence="3" id="KW-0472">Membrane</keyword>